<dbReference type="InterPro" id="IPR036365">
    <property type="entry name" value="PGBD-like_sf"/>
</dbReference>
<gene>
    <name evidence="9" type="ORF">SAMN02745131_02992</name>
</gene>
<evidence type="ECO:0000256" key="2">
    <source>
        <dbReference type="ARBA" id="ARBA00005992"/>
    </source>
</evidence>
<accession>A0A1M5CRD6</accession>
<dbReference type="InterPro" id="IPR045380">
    <property type="entry name" value="LD_TPept_scaffold_dom"/>
</dbReference>
<dbReference type="SUPFAM" id="SSF141523">
    <property type="entry name" value="L,D-transpeptidase catalytic domain-like"/>
    <property type="match status" value="1"/>
</dbReference>
<dbReference type="GO" id="GO:0016740">
    <property type="term" value="F:transferase activity"/>
    <property type="evidence" value="ECO:0007669"/>
    <property type="project" value="UniProtKB-KW"/>
</dbReference>
<dbReference type="GO" id="GO:0008360">
    <property type="term" value="P:regulation of cell shape"/>
    <property type="evidence" value="ECO:0007669"/>
    <property type="project" value="UniProtKB-UniRule"/>
</dbReference>
<name>A0A1M5CRD6_9BACT</name>
<dbReference type="InterPro" id="IPR005490">
    <property type="entry name" value="LD_TPept_cat_dom"/>
</dbReference>
<dbReference type="CDD" id="cd16913">
    <property type="entry name" value="YkuD_like"/>
    <property type="match status" value="1"/>
</dbReference>
<dbReference type="PROSITE" id="PS52029">
    <property type="entry name" value="LD_TPASE"/>
    <property type="match status" value="1"/>
</dbReference>
<dbReference type="GO" id="GO:0071555">
    <property type="term" value="P:cell wall organization"/>
    <property type="evidence" value="ECO:0007669"/>
    <property type="project" value="UniProtKB-UniRule"/>
</dbReference>
<dbReference type="Gene3D" id="2.40.440.10">
    <property type="entry name" value="L,D-transpeptidase catalytic domain-like"/>
    <property type="match status" value="1"/>
</dbReference>
<dbReference type="OrthoDB" id="9778545at2"/>
<dbReference type="Pfam" id="PF03734">
    <property type="entry name" value="YkuD"/>
    <property type="match status" value="1"/>
</dbReference>
<evidence type="ECO:0000256" key="6">
    <source>
        <dbReference type="ARBA" id="ARBA00023316"/>
    </source>
</evidence>
<protein>
    <submittedName>
        <fullName evidence="9">Murein L,D-transpeptidase YcbB/YkuD</fullName>
    </submittedName>
</protein>
<dbReference type="InterPro" id="IPR002477">
    <property type="entry name" value="Peptidoglycan-bd-like"/>
</dbReference>
<dbReference type="GO" id="GO:0009252">
    <property type="term" value="P:peptidoglycan biosynthetic process"/>
    <property type="evidence" value="ECO:0007669"/>
    <property type="project" value="UniProtKB-UniPathway"/>
</dbReference>
<dbReference type="Proteomes" id="UP000184048">
    <property type="component" value="Unassembled WGS sequence"/>
</dbReference>
<sequence length="541" mass="63088">MKTPFSRRIFVFTPFFLAGLICFTAFFLYCSGRNAPASAKETRRDTTINPSNSYSDLFFDSTTFEHFLEKAKWHDSLENALRNFYKGRNYQYAWINSEGFNEQAYNFQNLLADYISYSGDSTVFNHFINDLQDNGNKNWSTLLRNDSTRFAIEMAFSSSFLRYAWRAYQGNIRLHQNDLNWFIPRRRINPLALLDSFYRNKEALNTEPVNEQYGLLKKHLLRYNDWKQRADVPVIPLPKKEYMPGDSNPAITALKKRLHALGRYAAEDTSKLYTEALQEAIAKFQLQHGIKSDGIANTKTVRYINQPADKWIRQILINMERMRWVPAQPKGDFITINIPQFRLTVFENGKPSFGMNVVVGTSQNKTVIFTGTMKYVVFAPYWNVPPGILKKEVLPAIRRNSNYLWKNHMEWYNGGVRQLPGPWNALGKVKFVFPNSFNIYLHDTPTKSLFEESSRAFSHGCIRIQEPGRMAKWVLRNQPPWTPEKIDEAMDSTEELYVTIKNPVPVFVGYFTAWVDSKGEINFRDDIYGHDQKMARYLFTN</sequence>
<dbReference type="SUPFAM" id="SSF47090">
    <property type="entry name" value="PGBD-like"/>
    <property type="match status" value="1"/>
</dbReference>
<dbReference type="InterPro" id="IPR052905">
    <property type="entry name" value="LD-transpeptidase_YkuD-like"/>
</dbReference>
<evidence type="ECO:0000256" key="4">
    <source>
        <dbReference type="ARBA" id="ARBA00022960"/>
    </source>
</evidence>
<evidence type="ECO:0000259" key="8">
    <source>
        <dbReference type="PROSITE" id="PS52029"/>
    </source>
</evidence>
<dbReference type="AlphaFoldDB" id="A0A1M5CRD6"/>
<evidence type="ECO:0000256" key="1">
    <source>
        <dbReference type="ARBA" id="ARBA00004752"/>
    </source>
</evidence>
<evidence type="ECO:0000313" key="10">
    <source>
        <dbReference type="Proteomes" id="UP000184048"/>
    </source>
</evidence>
<dbReference type="GO" id="GO:0004180">
    <property type="term" value="F:carboxypeptidase activity"/>
    <property type="evidence" value="ECO:0007669"/>
    <property type="project" value="UniProtKB-ARBA"/>
</dbReference>
<keyword evidence="3" id="KW-0808">Transferase</keyword>
<comment type="pathway">
    <text evidence="1 7">Cell wall biogenesis; peptidoglycan biosynthesis.</text>
</comment>
<keyword evidence="10" id="KW-1185">Reference proteome</keyword>
<keyword evidence="5 7" id="KW-0573">Peptidoglycan synthesis</keyword>
<evidence type="ECO:0000256" key="5">
    <source>
        <dbReference type="ARBA" id="ARBA00022984"/>
    </source>
</evidence>
<dbReference type="STRING" id="1121884.SAMN02745131_02992"/>
<evidence type="ECO:0000256" key="3">
    <source>
        <dbReference type="ARBA" id="ARBA00022679"/>
    </source>
</evidence>
<feature type="active site" description="Proton donor/acceptor" evidence="7">
    <location>
        <position position="442"/>
    </location>
</feature>
<dbReference type="Pfam" id="PF20142">
    <property type="entry name" value="Scaffold"/>
    <property type="match status" value="1"/>
</dbReference>
<comment type="similarity">
    <text evidence="2">Belongs to the YkuD family.</text>
</comment>
<keyword evidence="4 7" id="KW-0133">Cell shape</keyword>
<evidence type="ECO:0000256" key="7">
    <source>
        <dbReference type="PROSITE-ProRule" id="PRU01373"/>
    </source>
</evidence>
<dbReference type="PANTHER" id="PTHR41533:SF2">
    <property type="entry name" value="BLR7131 PROTEIN"/>
    <property type="match status" value="1"/>
</dbReference>
<reference evidence="9 10" key="1">
    <citation type="submission" date="2016-11" db="EMBL/GenBank/DDBJ databases">
        <authorList>
            <person name="Jaros S."/>
            <person name="Januszkiewicz K."/>
            <person name="Wedrychowicz H."/>
        </authorList>
    </citation>
    <scope>NUCLEOTIDE SEQUENCE [LARGE SCALE GENOMIC DNA]</scope>
    <source>
        <strain evidence="9 10">DSM 18119</strain>
    </source>
</reference>
<keyword evidence="6 7" id="KW-0961">Cell wall biogenesis/degradation</keyword>
<dbReference type="InterPro" id="IPR036366">
    <property type="entry name" value="PGBDSf"/>
</dbReference>
<dbReference type="InterPro" id="IPR038063">
    <property type="entry name" value="Transpep_catalytic_dom"/>
</dbReference>
<feature type="active site" description="Nucleophile" evidence="7">
    <location>
        <position position="461"/>
    </location>
</feature>
<dbReference type="Gene3D" id="1.10.101.10">
    <property type="entry name" value="PGBD-like superfamily/PGBD"/>
    <property type="match status" value="1"/>
</dbReference>
<dbReference type="PANTHER" id="PTHR41533">
    <property type="entry name" value="L,D-TRANSPEPTIDASE HI_1667-RELATED"/>
    <property type="match status" value="1"/>
</dbReference>
<dbReference type="EMBL" id="FQUU01000013">
    <property type="protein sequence ID" value="SHF57283.1"/>
    <property type="molecule type" value="Genomic_DNA"/>
</dbReference>
<feature type="domain" description="L,D-TPase catalytic" evidence="8">
    <location>
        <begin position="332"/>
        <end position="507"/>
    </location>
</feature>
<evidence type="ECO:0000313" key="9">
    <source>
        <dbReference type="EMBL" id="SHF57283.1"/>
    </source>
</evidence>
<dbReference type="UniPathway" id="UPA00219"/>
<dbReference type="Pfam" id="PF01471">
    <property type="entry name" value="PG_binding_1"/>
    <property type="match status" value="1"/>
</dbReference>
<proteinExistence type="inferred from homology"/>
<organism evidence="9 10">
    <name type="scientific">Flavisolibacter ginsengisoli DSM 18119</name>
    <dbReference type="NCBI Taxonomy" id="1121884"/>
    <lineage>
        <taxon>Bacteria</taxon>
        <taxon>Pseudomonadati</taxon>
        <taxon>Bacteroidota</taxon>
        <taxon>Chitinophagia</taxon>
        <taxon>Chitinophagales</taxon>
        <taxon>Chitinophagaceae</taxon>
        <taxon>Flavisolibacter</taxon>
    </lineage>
</organism>